<dbReference type="EMBL" id="OZ021738">
    <property type="protein sequence ID" value="CAK9319655.1"/>
    <property type="molecule type" value="Genomic_DNA"/>
</dbReference>
<keyword evidence="1" id="KW-0472">Membrane</keyword>
<feature type="transmembrane region" description="Helical" evidence="1">
    <location>
        <begin position="87"/>
        <end position="110"/>
    </location>
</feature>
<feature type="transmembrane region" description="Helical" evidence="1">
    <location>
        <begin position="45"/>
        <end position="66"/>
    </location>
</feature>
<evidence type="ECO:0008006" key="4">
    <source>
        <dbReference type="Google" id="ProtNLM"/>
    </source>
</evidence>
<reference evidence="2 3" key="1">
    <citation type="submission" date="2024-03" db="EMBL/GenBank/DDBJ databases">
        <authorList>
            <person name="Gkanogiannis A."/>
            <person name="Becerra Lopez-Lavalle L."/>
        </authorList>
    </citation>
    <scope>NUCLEOTIDE SEQUENCE [LARGE SCALE GENOMIC DNA]</scope>
</reference>
<proteinExistence type="predicted"/>
<keyword evidence="1" id="KW-0812">Transmembrane</keyword>
<keyword evidence="3" id="KW-1185">Reference proteome</keyword>
<organism evidence="2 3">
    <name type="scientific">Citrullus colocynthis</name>
    <name type="common">colocynth</name>
    <dbReference type="NCBI Taxonomy" id="252529"/>
    <lineage>
        <taxon>Eukaryota</taxon>
        <taxon>Viridiplantae</taxon>
        <taxon>Streptophyta</taxon>
        <taxon>Embryophyta</taxon>
        <taxon>Tracheophyta</taxon>
        <taxon>Spermatophyta</taxon>
        <taxon>Magnoliopsida</taxon>
        <taxon>eudicotyledons</taxon>
        <taxon>Gunneridae</taxon>
        <taxon>Pentapetalae</taxon>
        <taxon>rosids</taxon>
        <taxon>fabids</taxon>
        <taxon>Cucurbitales</taxon>
        <taxon>Cucurbitaceae</taxon>
        <taxon>Benincaseae</taxon>
        <taxon>Citrullus</taxon>
    </lineage>
</organism>
<name>A0ABP0YLB3_9ROSI</name>
<accession>A0ABP0YLB3</accession>
<dbReference type="Proteomes" id="UP001642487">
    <property type="component" value="Chromosome 4"/>
</dbReference>
<keyword evidence="1" id="KW-1133">Transmembrane helix</keyword>
<evidence type="ECO:0000256" key="1">
    <source>
        <dbReference type="SAM" id="Phobius"/>
    </source>
</evidence>
<evidence type="ECO:0000313" key="3">
    <source>
        <dbReference type="Proteomes" id="UP001642487"/>
    </source>
</evidence>
<sequence length="117" mass="13234">MGCVSSTDHRKLKKTACVVRSTSPIQIHRGTCCRRLQPVDLSLVFFWPVVASVLVVLARILDLVGFSAKAKKIFLRRKKLKSRDTELLLLLLLLLFHKLLSSFILCSTNFNSKLPLL</sequence>
<evidence type="ECO:0000313" key="2">
    <source>
        <dbReference type="EMBL" id="CAK9319655.1"/>
    </source>
</evidence>
<gene>
    <name evidence="2" type="ORF">CITCOLO1_LOCUS11669</name>
</gene>
<protein>
    <recommendedName>
        <fullName evidence="4">Transmembrane protein</fullName>
    </recommendedName>
</protein>